<dbReference type="Gene3D" id="1.20.20.10">
    <property type="entry name" value="F1F0 ATP synthase subunit C"/>
    <property type="match status" value="1"/>
</dbReference>
<keyword evidence="12" id="KW-1185">Reference proteome</keyword>
<dbReference type="SUPFAM" id="SSF81333">
    <property type="entry name" value="F1F0 ATP synthase subunit C"/>
    <property type="match status" value="1"/>
</dbReference>
<dbReference type="Proteomes" id="UP000298588">
    <property type="component" value="Chromosome"/>
</dbReference>
<dbReference type="GO" id="GO:0033177">
    <property type="term" value="C:proton-transporting two-sector ATPase complex, proton-transporting domain"/>
    <property type="evidence" value="ECO:0007669"/>
    <property type="project" value="InterPro"/>
</dbReference>
<feature type="domain" description="V-ATPase proteolipid subunit C-like" evidence="10">
    <location>
        <begin position="9"/>
        <end position="71"/>
    </location>
</feature>
<keyword evidence="9" id="KW-0813">Transport</keyword>
<proteinExistence type="inferred from homology"/>
<feature type="transmembrane region" description="Helical" evidence="9">
    <location>
        <begin position="50"/>
        <end position="74"/>
    </location>
</feature>
<dbReference type="PRINTS" id="PR00124">
    <property type="entry name" value="ATPASEC"/>
</dbReference>
<evidence type="ECO:0000256" key="6">
    <source>
        <dbReference type="ARBA" id="ARBA00023121"/>
    </source>
</evidence>
<evidence type="ECO:0000256" key="5">
    <source>
        <dbReference type="ARBA" id="ARBA00022989"/>
    </source>
</evidence>
<dbReference type="PANTHER" id="PTHR10031:SF0">
    <property type="entry name" value="ATPASE PROTEIN 9"/>
    <property type="match status" value="1"/>
</dbReference>
<dbReference type="OrthoDB" id="9811093at2"/>
<evidence type="ECO:0000256" key="3">
    <source>
        <dbReference type="ARBA" id="ARBA00022547"/>
    </source>
</evidence>
<dbReference type="KEGG" id="paqt:E8L99_06610"/>
<keyword evidence="3 9" id="KW-0138">CF(0)</keyword>
<dbReference type="InterPro" id="IPR038662">
    <property type="entry name" value="ATP_synth_F0_csu_sf"/>
</dbReference>
<evidence type="ECO:0000256" key="2">
    <source>
        <dbReference type="ARBA" id="ARBA00006704"/>
    </source>
</evidence>
<keyword evidence="9" id="KW-0375">Hydrogen ion transport</keyword>
<keyword evidence="8 9" id="KW-0066">ATP synthesis</keyword>
<feature type="transmembrane region" description="Helical" evidence="9">
    <location>
        <begin position="9"/>
        <end position="30"/>
    </location>
</feature>
<dbReference type="GO" id="GO:0045259">
    <property type="term" value="C:proton-transporting ATP synthase complex"/>
    <property type="evidence" value="ECO:0007669"/>
    <property type="project" value="UniProtKB-KW"/>
</dbReference>
<dbReference type="InterPro" id="IPR002379">
    <property type="entry name" value="ATPase_proteolipid_c-like_dom"/>
</dbReference>
<keyword evidence="7 9" id="KW-0472">Membrane</keyword>
<comment type="function">
    <text evidence="9">F(1)F(0) ATP synthase produces ATP from ADP in the presence of a proton or sodium gradient. F-type ATPases consist of two structural domains, F(1) containing the extramembraneous catalytic core and F(0) containing the membrane proton channel, linked together by a central stalk and a peripheral stalk. During catalysis, ATP synthesis in the catalytic domain of F(1) is coupled via a rotary mechanism of the central stalk subunits to proton translocation.</text>
</comment>
<reference evidence="11 12" key="1">
    <citation type="submission" date="2019-04" db="EMBL/GenBank/DDBJ databases">
        <title>Phreatobacter aquaticus sp. nov.</title>
        <authorList>
            <person name="Choi A."/>
            <person name="Baek K."/>
        </authorList>
    </citation>
    <scope>NUCLEOTIDE SEQUENCE [LARGE SCALE GENOMIC DNA]</scope>
    <source>
        <strain evidence="11 12">NMCR1094</strain>
    </source>
</reference>
<evidence type="ECO:0000313" key="12">
    <source>
        <dbReference type="Proteomes" id="UP000298588"/>
    </source>
</evidence>
<dbReference type="InterPro" id="IPR000454">
    <property type="entry name" value="ATP_synth_F0_csu"/>
</dbReference>
<dbReference type="GO" id="GO:0005886">
    <property type="term" value="C:plasma membrane"/>
    <property type="evidence" value="ECO:0007669"/>
    <property type="project" value="UniProtKB-SubCell"/>
</dbReference>
<evidence type="ECO:0000256" key="9">
    <source>
        <dbReference type="HAMAP-Rule" id="MF_01396"/>
    </source>
</evidence>
<evidence type="ECO:0000256" key="4">
    <source>
        <dbReference type="ARBA" id="ARBA00022692"/>
    </source>
</evidence>
<dbReference type="EMBL" id="CP039865">
    <property type="protein sequence ID" value="QCK85463.1"/>
    <property type="molecule type" value="Genomic_DNA"/>
</dbReference>
<evidence type="ECO:0000256" key="7">
    <source>
        <dbReference type="ARBA" id="ARBA00023136"/>
    </source>
</evidence>
<protein>
    <recommendedName>
        <fullName evidence="9">ATP synthase subunit c</fullName>
    </recommendedName>
    <alternativeName>
        <fullName evidence="9">ATP synthase F(0) sector subunit c</fullName>
    </alternativeName>
    <alternativeName>
        <fullName evidence="9">F-type ATPase subunit c</fullName>
        <shortName evidence="9">F-ATPase subunit c</shortName>
    </alternativeName>
    <alternativeName>
        <fullName evidence="9">Lipid-binding protein</fullName>
    </alternativeName>
</protein>
<accession>A0A4D7QI85</accession>
<dbReference type="Pfam" id="PF00137">
    <property type="entry name" value="ATP-synt_C"/>
    <property type="match status" value="1"/>
</dbReference>
<dbReference type="RefSeq" id="WP_137098797.1">
    <property type="nucleotide sequence ID" value="NZ_CP039865.1"/>
</dbReference>
<sequence length="75" mass="7279">MDPVAAKYLGAGLACLGMGLAAMGVGNIFGNFVAGALRNPSAAAGQFTNAIVGAALAEGLGIFALVVALVLLFVV</sequence>
<dbReference type="GO" id="GO:0008289">
    <property type="term" value="F:lipid binding"/>
    <property type="evidence" value="ECO:0007669"/>
    <property type="project" value="UniProtKB-KW"/>
</dbReference>
<dbReference type="AlphaFoldDB" id="A0A4D7QI85"/>
<dbReference type="NCBIfam" id="NF005733">
    <property type="entry name" value="PRK07558.1"/>
    <property type="match status" value="1"/>
</dbReference>
<dbReference type="GO" id="GO:0046933">
    <property type="term" value="F:proton-transporting ATP synthase activity, rotational mechanism"/>
    <property type="evidence" value="ECO:0007669"/>
    <property type="project" value="UniProtKB-UniRule"/>
</dbReference>
<evidence type="ECO:0000256" key="1">
    <source>
        <dbReference type="ARBA" id="ARBA00004141"/>
    </source>
</evidence>
<evidence type="ECO:0000256" key="8">
    <source>
        <dbReference type="ARBA" id="ARBA00023310"/>
    </source>
</evidence>
<comment type="similarity">
    <text evidence="2 9">Belongs to the ATPase C chain family.</text>
</comment>
<comment type="subcellular location">
    <subcellularLocation>
        <location evidence="9">Cell membrane</location>
        <topology evidence="9">Multi-pass membrane protein</topology>
    </subcellularLocation>
    <subcellularLocation>
        <location evidence="1">Membrane</location>
        <topology evidence="1">Multi-pass membrane protein</topology>
    </subcellularLocation>
</comment>
<keyword evidence="5 9" id="KW-1133">Transmembrane helix</keyword>
<keyword evidence="9" id="KW-1003">Cell membrane</keyword>
<keyword evidence="6 9" id="KW-0446">Lipid-binding</keyword>
<keyword evidence="9" id="KW-0406">Ion transport</keyword>
<name>A0A4D7QI85_9HYPH</name>
<dbReference type="InterPro" id="IPR035921">
    <property type="entry name" value="F/V-ATP_Csub_sf"/>
</dbReference>
<feature type="site" description="Reversibly protonated during proton transport" evidence="9">
    <location>
        <position position="58"/>
    </location>
</feature>
<gene>
    <name evidence="9" type="primary">atpE</name>
    <name evidence="11" type="ORF">E8L99_06610</name>
</gene>
<organism evidence="11 12">
    <name type="scientific">Phreatobacter aquaticus</name>
    <dbReference type="NCBI Taxonomy" id="2570229"/>
    <lineage>
        <taxon>Bacteria</taxon>
        <taxon>Pseudomonadati</taxon>
        <taxon>Pseudomonadota</taxon>
        <taxon>Alphaproteobacteria</taxon>
        <taxon>Hyphomicrobiales</taxon>
        <taxon>Phreatobacteraceae</taxon>
        <taxon>Phreatobacter</taxon>
    </lineage>
</organism>
<evidence type="ECO:0000259" key="10">
    <source>
        <dbReference type="Pfam" id="PF00137"/>
    </source>
</evidence>
<keyword evidence="4 9" id="KW-0812">Transmembrane</keyword>
<dbReference type="HAMAP" id="MF_01396">
    <property type="entry name" value="ATP_synth_c_bact"/>
    <property type="match status" value="1"/>
</dbReference>
<comment type="function">
    <text evidence="9">Key component of the F(0) channel; it plays a direct role in translocation across the membrane. A homomeric c-ring of between 10-14 subunits forms the central stalk rotor element with the F(1) delta and epsilon subunits.</text>
</comment>
<dbReference type="PANTHER" id="PTHR10031">
    <property type="entry name" value="ATP SYNTHASE LIPID-BINDING PROTEIN, MITOCHONDRIAL"/>
    <property type="match status" value="1"/>
</dbReference>
<evidence type="ECO:0000313" key="11">
    <source>
        <dbReference type="EMBL" id="QCK85463.1"/>
    </source>
</evidence>